<dbReference type="Proteomes" id="UP000053872">
    <property type="component" value="Unassembled WGS sequence"/>
</dbReference>
<dbReference type="SUPFAM" id="SSF51735">
    <property type="entry name" value="NAD(P)-binding Rossmann-fold domains"/>
    <property type="match status" value="1"/>
</dbReference>
<proteinExistence type="predicted"/>
<feature type="non-terminal residue" evidence="1">
    <location>
        <position position="1"/>
    </location>
</feature>
<protein>
    <submittedName>
        <fullName evidence="1">C-factor</fullName>
    </submittedName>
</protein>
<dbReference type="Pfam" id="PF00106">
    <property type="entry name" value="adh_short"/>
    <property type="match status" value="1"/>
</dbReference>
<dbReference type="CDD" id="cd05325">
    <property type="entry name" value="carb_red_sniffer_like_SDR_c"/>
    <property type="match status" value="1"/>
</dbReference>
<accession>A0A2I0LPM4</accession>
<dbReference type="InParanoid" id="A0A2I0LPM4"/>
<dbReference type="PANTHER" id="PTHR43544">
    <property type="entry name" value="SHORT-CHAIN DEHYDROGENASE/REDUCTASE"/>
    <property type="match status" value="1"/>
</dbReference>
<dbReference type="InterPro" id="IPR036291">
    <property type="entry name" value="NAD(P)-bd_dom_sf"/>
</dbReference>
<dbReference type="EMBL" id="AKCR02000148">
    <property type="protein sequence ID" value="PKK19381.1"/>
    <property type="molecule type" value="Genomic_DNA"/>
</dbReference>
<organism evidence="1 2">
    <name type="scientific">Columba livia</name>
    <name type="common">Rock dove</name>
    <dbReference type="NCBI Taxonomy" id="8932"/>
    <lineage>
        <taxon>Eukaryota</taxon>
        <taxon>Metazoa</taxon>
        <taxon>Chordata</taxon>
        <taxon>Craniata</taxon>
        <taxon>Vertebrata</taxon>
        <taxon>Euteleostomi</taxon>
        <taxon>Archelosauria</taxon>
        <taxon>Archosauria</taxon>
        <taxon>Dinosauria</taxon>
        <taxon>Saurischia</taxon>
        <taxon>Theropoda</taxon>
        <taxon>Coelurosauria</taxon>
        <taxon>Aves</taxon>
        <taxon>Neognathae</taxon>
        <taxon>Neoaves</taxon>
        <taxon>Columbimorphae</taxon>
        <taxon>Columbiformes</taxon>
        <taxon>Columbidae</taxon>
        <taxon>Columba</taxon>
    </lineage>
</organism>
<sequence length="304" mass="32807">SQKSWRCCTRSQWFVQALSGCGGRGTCYKEALGSRSNNANWSRGKRSDMGELSIRSVLVTGANRGIGLGFVQQFLQMPKPPEWVFASCRDPKGQRAQELQNLASRHPNVVIIQLDVTDPSSIKAAAARVEEQLGASGLNLLINNAAILKMTTLDGETLEDMIQVYTTNTAGPLLLGQAFLPLLKKAAQGSSGSALSCSKAAIVNISSLGGSIKEVYVWDLAHAVSYRCSKAALNMLTKCQSLGYREHGILCVTLHPGWVQTDMGGPGSQITVEESVKAMLKLLSSLSEKDTGTFLNWEGKVMPW</sequence>
<gene>
    <name evidence="1" type="ORF">A306_00012008</name>
</gene>
<dbReference type="Gene3D" id="3.40.50.720">
    <property type="entry name" value="NAD(P)-binding Rossmann-like Domain"/>
    <property type="match status" value="1"/>
</dbReference>
<keyword evidence="2" id="KW-1185">Reference proteome</keyword>
<name>A0A2I0LPM4_COLLI</name>
<dbReference type="GO" id="GO:0005737">
    <property type="term" value="C:cytoplasm"/>
    <property type="evidence" value="ECO:0007669"/>
    <property type="project" value="TreeGrafter"/>
</dbReference>
<evidence type="ECO:0000313" key="2">
    <source>
        <dbReference type="Proteomes" id="UP000053872"/>
    </source>
</evidence>
<dbReference type="PANTHER" id="PTHR43544:SF38">
    <property type="entry name" value="C-FACTOR-RELATED"/>
    <property type="match status" value="1"/>
</dbReference>
<dbReference type="InterPro" id="IPR051468">
    <property type="entry name" value="Fungal_SecMetab_SDRs"/>
</dbReference>
<reference evidence="1 2" key="1">
    <citation type="journal article" date="2013" name="Science">
        <title>Genomic diversity and evolution of the head crest in the rock pigeon.</title>
        <authorList>
            <person name="Shapiro M.D."/>
            <person name="Kronenberg Z."/>
            <person name="Li C."/>
            <person name="Domyan E.T."/>
            <person name="Pan H."/>
            <person name="Campbell M."/>
            <person name="Tan H."/>
            <person name="Huff C.D."/>
            <person name="Hu H."/>
            <person name="Vickrey A.I."/>
            <person name="Nielsen S.C."/>
            <person name="Stringham S.A."/>
            <person name="Hu H."/>
            <person name="Willerslev E."/>
            <person name="Gilbert M.T."/>
            <person name="Yandell M."/>
            <person name="Zhang G."/>
            <person name="Wang J."/>
        </authorList>
    </citation>
    <scope>NUCLEOTIDE SEQUENCE [LARGE SCALE GENOMIC DNA]</scope>
    <source>
        <tissue evidence="1">Blood</tissue>
    </source>
</reference>
<dbReference type="InterPro" id="IPR002347">
    <property type="entry name" value="SDR_fam"/>
</dbReference>
<dbReference type="PRINTS" id="PR00081">
    <property type="entry name" value="GDHRDH"/>
</dbReference>
<dbReference type="AlphaFoldDB" id="A0A2I0LPM4"/>
<evidence type="ECO:0000313" key="1">
    <source>
        <dbReference type="EMBL" id="PKK19381.1"/>
    </source>
</evidence>
<comment type="caution">
    <text evidence="1">The sequence shown here is derived from an EMBL/GenBank/DDBJ whole genome shotgun (WGS) entry which is preliminary data.</text>
</comment>
<dbReference type="GO" id="GO:0016491">
    <property type="term" value="F:oxidoreductase activity"/>
    <property type="evidence" value="ECO:0007669"/>
    <property type="project" value="TreeGrafter"/>
</dbReference>